<dbReference type="SUPFAM" id="SSF50677">
    <property type="entry name" value="ValRS/IleRS/LeuRS editing domain"/>
    <property type="match status" value="1"/>
</dbReference>
<evidence type="ECO:0000256" key="5">
    <source>
        <dbReference type="ARBA" id="ARBA00022840"/>
    </source>
</evidence>
<dbReference type="Gene3D" id="3.40.50.620">
    <property type="entry name" value="HUPs"/>
    <property type="match status" value="2"/>
</dbReference>
<dbReference type="GO" id="GO:0005524">
    <property type="term" value="F:ATP binding"/>
    <property type="evidence" value="ECO:0007669"/>
    <property type="project" value="UniProtKB-UniRule"/>
</dbReference>
<dbReference type="Pfam" id="PF08264">
    <property type="entry name" value="Anticodon_1"/>
    <property type="match status" value="1"/>
</dbReference>
<dbReference type="SUPFAM" id="SSF52374">
    <property type="entry name" value="Nucleotidylyl transferase"/>
    <property type="match status" value="1"/>
</dbReference>
<reference evidence="15" key="1">
    <citation type="journal article" date="2021" name="PeerJ">
        <title>Extensive microbial diversity within the chicken gut microbiome revealed by metagenomics and culture.</title>
        <authorList>
            <person name="Gilroy R."/>
            <person name="Ravi A."/>
            <person name="Getino M."/>
            <person name="Pursley I."/>
            <person name="Horton D.L."/>
            <person name="Alikhan N.F."/>
            <person name="Baker D."/>
            <person name="Gharbi K."/>
            <person name="Hall N."/>
            <person name="Watson M."/>
            <person name="Adriaenssens E.M."/>
            <person name="Foster-Nyarko E."/>
            <person name="Jarju S."/>
            <person name="Secka A."/>
            <person name="Antonio M."/>
            <person name="Oren A."/>
            <person name="Chaudhuri R.R."/>
            <person name="La Ragione R."/>
            <person name="Hildebrand F."/>
            <person name="Pallen M.J."/>
        </authorList>
    </citation>
    <scope>NUCLEOTIDE SEQUENCE</scope>
    <source>
        <strain evidence="15">2239</strain>
    </source>
</reference>
<dbReference type="InterPro" id="IPR013155">
    <property type="entry name" value="M/V/L/I-tRNA-synth_anticd-bd"/>
</dbReference>
<keyword evidence="4 9" id="KW-0547">Nucleotide-binding</keyword>
<organism evidence="15 16">
    <name type="scientific">Candidatus Allofournierella pullicola</name>
    <dbReference type="NCBI Taxonomy" id="2838596"/>
    <lineage>
        <taxon>Bacteria</taxon>
        <taxon>Bacillati</taxon>
        <taxon>Bacillota</taxon>
        <taxon>Clostridia</taxon>
        <taxon>Eubacteriales</taxon>
        <taxon>Oscillospiraceae</taxon>
        <taxon>Allofournierella</taxon>
    </lineage>
</organism>
<dbReference type="FunFam" id="1.10.730.10:FF:000002">
    <property type="entry name" value="Leucine--tRNA ligase"/>
    <property type="match status" value="1"/>
</dbReference>
<evidence type="ECO:0000259" key="12">
    <source>
        <dbReference type="Pfam" id="PF08264"/>
    </source>
</evidence>
<evidence type="ECO:0000256" key="10">
    <source>
        <dbReference type="RuleBase" id="RU363035"/>
    </source>
</evidence>
<evidence type="ECO:0000256" key="7">
    <source>
        <dbReference type="ARBA" id="ARBA00023146"/>
    </source>
</evidence>
<dbReference type="InterPro" id="IPR002300">
    <property type="entry name" value="aa-tRNA-synth_Ia"/>
</dbReference>
<dbReference type="CDD" id="cd00812">
    <property type="entry name" value="LeuRS_core"/>
    <property type="match status" value="1"/>
</dbReference>
<evidence type="ECO:0000256" key="1">
    <source>
        <dbReference type="ARBA" id="ARBA00005594"/>
    </source>
</evidence>
<dbReference type="EMBL" id="DXFW01000039">
    <property type="protein sequence ID" value="HIX06675.1"/>
    <property type="molecule type" value="Genomic_DNA"/>
</dbReference>
<comment type="caution">
    <text evidence="9">Lacks conserved residue(s) required for the propagation of feature annotation.</text>
</comment>
<name>A0A9D1V5U3_9FIRM</name>
<dbReference type="GO" id="GO:0005829">
    <property type="term" value="C:cytosol"/>
    <property type="evidence" value="ECO:0007669"/>
    <property type="project" value="TreeGrafter"/>
</dbReference>
<feature type="domain" description="Aminoacyl-tRNA synthetase class Ia" evidence="11">
    <location>
        <begin position="416"/>
        <end position="608"/>
    </location>
</feature>
<dbReference type="Gene3D" id="3.10.20.590">
    <property type="match status" value="1"/>
</dbReference>
<comment type="similarity">
    <text evidence="1 9 10">Belongs to the class-I aminoacyl-tRNA synthetase family.</text>
</comment>
<keyword evidence="5 9" id="KW-0067">ATP-binding</keyword>
<protein>
    <recommendedName>
        <fullName evidence="9">Leucine--tRNA ligase</fullName>
        <ecNumber evidence="9">6.1.1.4</ecNumber>
    </recommendedName>
    <alternativeName>
        <fullName evidence="9">Leucyl-tRNA synthetase</fullName>
        <shortName evidence="9">LeuRS</shortName>
    </alternativeName>
</protein>
<dbReference type="GO" id="GO:0002161">
    <property type="term" value="F:aminoacyl-tRNA deacylase activity"/>
    <property type="evidence" value="ECO:0007669"/>
    <property type="project" value="InterPro"/>
</dbReference>
<evidence type="ECO:0000259" key="14">
    <source>
        <dbReference type="Pfam" id="PF13603"/>
    </source>
</evidence>
<proteinExistence type="inferred from homology"/>
<dbReference type="Proteomes" id="UP000824193">
    <property type="component" value="Unassembled WGS sequence"/>
</dbReference>
<feature type="short sequence motif" description="'KMSKS' region" evidence="9">
    <location>
        <begin position="581"/>
        <end position="585"/>
    </location>
</feature>
<dbReference type="EC" id="6.1.1.4" evidence="9"/>
<comment type="catalytic activity">
    <reaction evidence="8 9">
        <text>tRNA(Leu) + L-leucine + ATP = L-leucyl-tRNA(Leu) + AMP + diphosphate</text>
        <dbReference type="Rhea" id="RHEA:11688"/>
        <dbReference type="Rhea" id="RHEA-COMP:9613"/>
        <dbReference type="Rhea" id="RHEA-COMP:9622"/>
        <dbReference type="ChEBI" id="CHEBI:30616"/>
        <dbReference type="ChEBI" id="CHEBI:33019"/>
        <dbReference type="ChEBI" id="CHEBI:57427"/>
        <dbReference type="ChEBI" id="CHEBI:78442"/>
        <dbReference type="ChEBI" id="CHEBI:78494"/>
        <dbReference type="ChEBI" id="CHEBI:456215"/>
        <dbReference type="EC" id="6.1.1.4"/>
    </reaction>
</comment>
<evidence type="ECO:0000256" key="8">
    <source>
        <dbReference type="ARBA" id="ARBA00047469"/>
    </source>
</evidence>
<dbReference type="AlphaFoldDB" id="A0A9D1V5U3"/>
<dbReference type="InterPro" id="IPR014729">
    <property type="entry name" value="Rossmann-like_a/b/a_fold"/>
</dbReference>
<dbReference type="PROSITE" id="PS00178">
    <property type="entry name" value="AA_TRNA_LIGASE_I"/>
    <property type="match status" value="1"/>
</dbReference>
<gene>
    <name evidence="9 15" type="primary">leuS</name>
    <name evidence="15" type="ORF">H9865_11370</name>
</gene>
<keyword evidence="3 9" id="KW-0436">Ligase</keyword>
<evidence type="ECO:0000256" key="3">
    <source>
        <dbReference type="ARBA" id="ARBA00022598"/>
    </source>
</evidence>
<dbReference type="FunFam" id="3.40.50.620:FF:000077">
    <property type="entry name" value="Leucine--tRNA ligase"/>
    <property type="match status" value="1"/>
</dbReference>
<dbReference type="PANTHER" id="PTHR43740:SF2">
    <property type="entry name" value="LEUCINE--TRNA LIGASE, MITOCHONDRIAL"/>
    <property type="match status" value="1"/>
</dbReference>
<dbReference type="GO" id="GO:0004823">
    <property type="term" value="F:leucine-tRNA ligase activity"/>
    <property type="evidence" value="ECO:0007669"/>
    <property type="project" value="UniProtKB-UniRule"/>
</dbReference>
<dbReference type="Pfam" id="PF13603">
    <property type="entry name" value="tRNA-synt_1_2"/>
    <property type="match status" value="1"/>
</dbReference>
<evidence type="ECO:0000256" key="2">
    <source>
        <dbReference type="ARBA" id="ARBA00022490"/>
    </source>
</evidence>
<comment type="subcellular location">
    <subcellularLocation>
        <location evidence="9">Cytoplasm</location>
    </subcellularLocation>
</comment>
<dbReference type="FunFam" id="3.40.50.620:FF:000056">
    <property type="entry name" value="Leucine--tRNA ligase"/>
    <property type="match status" value="1"/>
</dbReference>
<dbReference type="Pfam" id="PF00133">
    <property type="entry name" value="tRNA-synt_1"/>
    <property type="match status" value="1"/>
</dbReference>
<dbReference type="InterPro" id="IPR015413">
    <property type="entry name" value="Methionyl/Leucyl_tRNA_Synth"/>
</dbReference>
<dbReference type="HAMAP" id="MF_00049_B">
    <property type="entry name" value="Leu_tRNA_synth_B"/>
    <property type="match status" value="1"/>
</dbReference>
<keyword evidence="7 9" id="KW-0030">Aminoacyl-tRNA synthetase</keyword>
<dbReference type="PANTHER" id="PTHR43740">
    <property type="entry name" value="LEUCYL-TRNA SYNTHETASE"/>
    <property type="match status" value="1"/>
</dbReference>
<evidence type="ECO:0000259" key="11">
    <source>
        <dbReference type="Pfam" id="PF00133"/>
    </source>
</evidence>
<evidence type="ECO:0000256" key="9">
    <source>
        <dbReference type="HAMAP-Rule" id="MF_00049"/>
    </source>
</evidence>
<dbReference type="InterPro" id="IPR002302">
    <property type="entry name" value="Leu-tRNA-ligase"/>
</dbReference>
<keyword evidence="6 9" id="KW-0648">Protein biosynthesis</keyword>
<dbReference type="InterPro" id="IPR009008">
    <property type="entry name" value="Val/Leu/Ile-tRNA-synth_edit"/>
</dbReference>
<evidence type="ECO:0000259" key="13">
    <source>
        <dbReference type="Pfam" id="PF09334"/>
    </source>
</evidence>
<comment type="caution">
    <text evidence="15">The sequence shown here is derived from an EMBL/GenBank/DDBJ whole genome shotgun (WGS) entry which is preliminary data.</text>
</comment>
<evidence type="ECO:0000313" key="16">
    <source>
        <dbReference type="Proteomes" id="UP000824193"/>
    </source>
</evidence>
<dbReference type="InterPro" id="IPR009080">
    <property type="entry name" value="tRNAsynth_Ia_anticodon-bd"/>
</dbReference>
<dbReference type="SUPFAM" id="SSF47323">
    <property type="entry name" value="Anticodon-binding domain of a subclass of class I aminoacyl-tRNA synthetases"/>
    <property type="match status" value="1"/>
</dbReference>
<evidence type="ECO:0000313" key="15">
    <source>
        <dbReference type="EMBL" id="HIX06675.1"/>
    </source>
</evidence>
<dbReference type="NCBIfam" id="TIGR00396">
    <property type="entry name" value="leuS_bact"/>
    <property type="match status" value="1"/>
</dbReference>
<feature type="binding site" evidence="9">
    <location>
        <position position="584"/>
    </location>
    <ligand>
        <name>ATP</name>
        <dbReference type="ChEBI" id="CHEBI:30616"/>
    </ligand>
</feature>
<evidence type="ECO:0000256" key="4">
    <source>
        <dbReference type="ARBA" id="ARBA00022741"/>
    </source>
</evidence>
<reference evidence="15" key="2">
    <citation type="submission" date="2021-04" db="EMBL/GenBank/DDBJ databases">
        <authorList>
            <person name="Gilroy R."/>
        </authorList>
    </citation>
    <scope>NUCLEOTIDE SEQUENCE</scope>
    <source>
        <strain evidence="15">2239</strain>
    </source>
</reference>
<feature type="domain" description="Leucyl-tRNA synthetase editing" evidence="14">
    <location>
        <begin position="219"/>
        <end position="404"/>
    </location>
</feature>
<accession>A0A9D1V5U3</accession>
<dbReference type="CDD" id="cd07958">
    <property type="entry name" value="Anticodon_Ia_Leu_BEm"/>
    <property type="match status" value="1"/>
</dbReference>
<evidence type="ECO:0000256" key="6">
    <source>
        <dbReference type="ARBA" id="ARBA00022917"/>
    </source>
</evidence>
<dbReference type="PRINTS" id="PR00985">
    <property type="entry name" value="TRNASYNTHLEU"/>
</dbReference>
<sequence>MKYDFKAVESKWQKIWADEKTFAAKIDHSKPKFYALVEFPYPSGQGLHVGHPRSYTALDIVARKKRLAGYNVLYPMGWDAFGLPTENFAMKNHIHPEVVTKNNVARFKSQLQALGLSFDWDREINTTDPEYYKWTQWIFLQLYKHGLAYKKEMNVNWCTGCKVVLANEEVVNGCCERCGGEVVHKVKSQWMLKITAYADRLIDDLDGLDFIDRVVTQQKNWIGRSHGAEVTFKATTGEDLVVYTTRPDTLFGATYMVLAPEHALVKEWLENGTITNAEAVRAYQAEAARKSDFERTELAKDKTGVCLEGVKGINPVNDTEIPIFISDYVLATYGTGAIMAVPAHDTRDYAFAKAFDLPIIEVVAGGDVEKEAFTDCATGVMVNSGFLTGMTVEEAKKAITNWLEENGKGHAKVNFKLRDWVFSRQRYWGEPIPMVYCPHCGWQPLPESELPLRLPEITDFEPGPEGESPLARHQEWVNTTCPKCGGPAKRETDTMPQWAGSSWYFLRYMDPHCDTAPVSKEAVEYWGPVDWYNGGMEHTTLHLLYSRFWHKFLYDIGVVPTSEPYKKRTSHGMILGENGEKMSKSRGNVINPDDVVAEYGADTLRLYEMFIGDFEKAAPWSTQSIKGCKRFLDRVWGLADQIVPGEGYRPELESAIHRTIKKVGEDIEVLKHNTAIAAMMSLVNDFYAAAGATKDELGTLLILLNPFAPHITEELWQHCGFEGQIAHAAWPVYDEAKCVESTVEVLVQLNGKPKARLNLAAGLDAAATLAAVKAAPEVAALLEGKTLVKEIAVPGKLVNLVVKG</sequence>
<dbReference type="Pfam" id="PF09334">
    <property type="entry name" value="tRNA-synt_1g"/>
    <property type="match status" value="1"/>
</dbReference>
<feature type="domain" description="Methionyl/Valyl/Leucyl/Isoleucyl-tRNA synthetase anticodon-binding" evidence="12">
    <location>
        <begin position="652"/>
        <end position="765"/>
    </location>
</feature>
<dbReference type="GO" id="GO:0006429">
    <property type="term" value="P:leucyl-tRNA aminoacylation"/>
    <property type="evidence" value="ECO:0007669"/>
    <property type="project" value="UniProtKB-UniRule"/>
</dbReference>
<dbReference type="Gene3D" id="1.10.730.10">
    <property type="entry name" value="Isoleucyl-tRNA Synthetase, Domain 1"/>
    <property type="match status" value="1"/>
</dbReference>
<dbReference type="InterPro" id="IPR025709">
    <property type="entry name" value="Leu_tRNA-synth_edit"/>
</dbReference>
<dbReference type="InterPro" id="IPR001412">
    <property type="entry name" value="aa-tRNA-synth_I_CS"/>
</dbReference>
<keyword evidence="2 9" id="KW-0963">Cytoplasm</keyword>
<feature type="domain" description="Methionyl/Leucyl tRNA synthetase" evidence="13">
    <location>
        <begin position="39"/>
        <end position="181"/>
    </location>
</feature>